<dbReference type="OrthoDB" id="6236642at2"/>
<dbReference type="EMBL" id="RSFE01000004">
    <property type="protein sequence ID" value="RWU11318.1"/>
    <property type="molecule type" value="Genomic_DNA"/>
</dbReference>
<evidence type="ECO:0000313" key="3">
    <source>
        <dbReference type="Proteomes" id="UP000288789"/>
    </source>
</evidence>
<dbReference type="AlphaFoldDB" id="A0A451GED2"/>
<organism evidence="2 3">
    <name type="scientific">Pseudidiomarina gelatinasegens</name>
    <dbReference type="NCBI Taxonomy" id="2487740"/>
    <lineage>
        <taxon>Bacteria</taxon>
        <taxon>Pseudomonadati</taxon>
        <taxon>Pseudomonadota</taxon>
        <taxon>Gammaproteobacteria</taxon>
        <taxon>Alteromonadales</taxon>
        <taxon>Idiomarinaceae</taxon>
        <taxon>Pseudidiomarina</taxon>
    </lineage>
</organism>
<gene>
    <name evidence="2" type="ORF">EGC76_07205</name>
</gene>
<feature type="chain" id="PRO_5019042525" evidence="1">
    <location>
        <begin position="26"/>
        <end position="237"/>
    </location>
</feature>
<dbReference type="Proteomes" id="UP000288789">
    <property type="component" value="Unassembled WGS sequence"/>
</dbReference>
<protein>
    <submittedName>
        <fullName evidence="2">Uncharacterized protein</fullName>
    </submittedName>
</protein>
<dbReference type="RefSeq" id="WP_128352324.1">
    <property type="nucleotide sequence ID" value="NZ_RSFE01000004.1"/>
</dbReference>
<sequence>MSKNFSPRRPILAVLMGFVALFTLTGCDKTTPQGIETVSESAAAPLSDVRVCNFAQRLAALPQQPIDTAELRYLNEQWRELNRTDDAFSVAEAAASRAILSALNIELAHESAQLIEQAIEITDETYDQIEGLRRYASDPDNMKVPDSITRTLVNRLNDCCLNQLNGNATALVREEKYSPLYNIGSIAYFINRDVNQILRNELELDRYRASVAAAKAALPAPQNVSTAATWAQCKPDA</sequence>
<evidence type="ECO:0000313" key="2">
    <source>
        <dbReference type="EMBL" id="RWU11318.1"/>
    </source>
</evidence>
<evidence type="ECO:0000256" key="1">
    <source>
        <dbReference type="SAM" id="SignalP"/>
    </source>
</evidence>
<feature type="signal peptide" evidence="1">
    <location>
        <begin position="1"/>
        <end position="25"/>
    </location>
</feature>
<comment type="caution">
    <text evidence="2">The sequence shown here is derived from an EMBL/GenBank/DDBJ whole genome shotgun (WGS) entry which is preliminary data.</text>
</comment>
<reference evidence="2 3" key="1">
    <citation type="submission" date="2018-12" db="EMBL/GenBank/DDBJ databases">
        <authorList>
            <person name="Li A."/>
            <person name="Zhang M."/>
            <person name="Zhu H."/>
        </authorList>
    </citation>
    <scope>NUCLEOTIDE SEQUENCE [LARGE SCALE GENOMIC DNA]</scope>
    <source>
        <strain evidence="2 3">R04H25</strain>
    </source>
</reference>
<keyword evidence="1" id="KW-0732">Signal</keyword>
<proteinExistence type="predicted"/>
<name>A0A451GED2_9GAMM</name>
<accession>A0A451GED2</accession>
<dbReference type="PROSITE" id="PS51257">
    <property type="entry name" value="PROKAR_LIPOPROTEIN"/>
    <property type="match status" value="1"/>
</dbReference>
<keyword evidence="3" id="KW-1185">Reference proteome</keyword>